<dbReference type="EMBL" id="UAUU01000011">
    <property type="protein sequence ID" value="SPZ92235.1"/>
    <property type="molecule type" value="Genomic_DNA"/>
</dbReference>
<dbReference type="EC" id="1.16.3.2" evidence="8"/>
<dbReference type="GO" id="GO:0006879">
    <property type="term" value="P:intracellular iron ion homeostasis"/>
    <property type="evidence" value="ECO:0007669"/>
    <property type="project" value="UniProtKB-KW"/>
</dbReference>
<dbReference type="InterPro" id="IPR009040">
    <property type="entry name" value="Ferritin-like_diiron"/>
</dbReference>
<comment type="catalytic activity">
    <reaction evidence="8">
        <text>4 Fe(2+) + O2 + 6 H2O = 4 iron(III) oxide-hydroxide + 12 H(+)</text>
        <dbReference type="Rhea" id="RHEA:11972"/>
        <dbReference type="ChEBI" id="CHEBI:15377"/>
        <dbReference type="ChEBI" id="CHEBI:15378"/>
        <dbReference type="ChEBI" id="CHEBI:15379"/>
        <dbReference type="ChEBI" id="CHEBI:29033"/>
        <dbReference type="ChEBI" id="CHEBI:78619"/>
        <dbReference type="EC" id="1.16.3.2"/>
    </reaction>
</comment>
<protein>
    <recommendedName>
        <fullName evidence="8">Ferritin</fullName>
        <ecNumber evidence="8">1.16.3.2</ecNumber>
    </recommendedName>
</protein>
<dbReference type="Proteomes" id="UP000251241">
    <property type="component" value="Unassembled WGS sequence"/>
</dbReference>
<dbReference type="CDD" id="cd01055">
    <property type="entry name" value="Nonheme_Ferritin"/>
    <property type="match status" value="1"/>
</dbReference>
<evidence type="ECO:0000313" key="11">
    <source>
        <dbReference type="Proteomes" id="UP000251241"/>
    </source>
</evidence>
<comment type="subcellular location">
    <subcellularLocation>
        <location evidence="8">Cytoplasm</location>
    </subcellularLocation>
</comment>
<evidence type="ECO:0000256" key="5">
    <source>
        <dbReference type="ARBA" id="ARBA00023004"/>
    </source>
</evidence>
<dbReference type="FunFam" id="1.20.1260.10:FF:000001">
    <property type="entry name" value="Non-heme ferritin"/>
    <property type="match status" value="1"/>
</dbReference>
<dbReference type="AlphaFoldDB" id="A0A2X2JWW6"/>
<evidence type="ECO:0000259" key="9">
    <source>
        <dbReference type="PROSITE" id="PS50905"/>
    </source>
</evidence>
<evidence type="ECO:0000256" key="2">
    <source>
        <dbReference type="ARBA" id="ARBA00022434"/>
    </source>
</evidence>
<accession>A0A2X2JWW6</accession>
<dbReference type="InterPro" id="IPR001519">
    <property type="entry name" value="Ferritin"/>
</dbReference>
<feature type="binding site" evidence="7">
    <location>
        <position position="101"/>
    </location>
    <ligand>
        <name>Fe cation</name>
        <dbReference type="ChEBI" id="CHEBI:24875"/>
        <label>1</label>
    </ligand>
</feature>
<dbReference type="GO" id="GO:0005829">
    <property type="term" value="C:cytosol"/>
    <property type="evidence" value="ECO:0007669"/>
    <property type="project" value="TreeGrafter"/>
</dbReference>
<dbReference type="GO" id="GO:0008199">
    <property type="term" value="F:ferric iron binding"/>
    <property type="evidence" value="ECO:0007669"/>
    <property type="project" value="InterPro"/>
</dbReference>
<keyword evidence="5 7" id="KW-0408">Iron</keyword>
<dbReference type="SUPFAM" id="SSF47240">
    <property type="entry name" value="Ferritin-like"/>
    <property type="match status" value="1"/>
</dbReference>
<dbReference type="GO" id="GO:0006826">
    <property type="term" value="P:iron ion transport"/>
    <property type="evidence" value="ECO:0007669"/>
    <property type="project" value="InterPro"/>
</dbReference>
<dbReference type="Pfam" id="PF00210">
    <property type="entry name" value="Ferritin"/>
    <property type="match status" value="1"/>
</dbReference>
<organism evidence="10 11">
    <name type="scientific">Sphingobacterium multivorum</name>
    <dbReference type="NCBI Taxonomy" id="28454"/>
    <lineage>
        <taxon>Bacteria</taxon>
        <taxon>Pseudomonadati</taxon>
        <taxon>Bacteroidota</taxon>
        <taxon>Sphingobacteriia</taxon>
        <taxon>Sphingobacteriales</taxon>
        <taxon>Sphingobacteriaceae</taxon>
        <taxon>Sphingobacterium</taxon>
    </lineage>
</organism>
<keyword evidence="8" id="KW-0963">Cytoplasm</keyword>
<dbReference type="PROSITE" id="PS50905">
    <property type="entry name" value="FERRITIN_LIKE"/>
    <property type="match status" value="1"/>
</dbReference>
<comment type="function">
    <text evidence="8">Iron-storage protein.</text>
</comment>
<dbReference type="PANTHER" id="PTHR11431">
    <property type="entry name" value="FERRITIN"/>
    <property type="match status" value="1"/>
</dbReference>
<feature type="domain" description="Ferritin-like diiron" evidence="9">
    <location>
        <begin position="7"/>
        <end position="152"/>
    </location>
</feature>
<dbReference type="InterPro" id="IPR041719">
    <property type="entry name" value="Ferritin_prok"/>
</dbReference>
<proteinExistence type="inferred from homology"/>
<dbReference type="InterPro" id="IPR009078">
    <property type="entry name" value="Ferritin-like_SF"/>
</dbReference>
<dbReference type="Gene3D" id="1.20.1260.10">
    <property type="match status" value="1"/>
</dbReference>
<sequence length="187" mass="21148">MNIMETNRLSKEMQEILISQMTKEAEAAQIYLALGVWADDQGYGGIANFLYRHAQEERNHMTKIMGYILERGGRPRIQAIAAPPADPQSLTECFNRVFKHEVDNTEAIYNIVNLALAEKDWATWNFAQWFVKEQIEEEKLALELIDKLKIAGGDRASDESLFALDSSLEAMPDEVALAREATADDPK</sequence>
<dbReference type="GO" id="GO:0004322">
    <property type="term" value="F:ferroxidase activity"/>
    <property type="evidence" value="ECO:0007669"/>
    <property type="project" value="TreeGrafter"/>
</dbReference>
<dbReference type="GO" id="GO:0042802">
    <property type="term" value="F:identical protein binding"/>
    <property type="evidence" value="ECO:0007669"/>
    <property type="project" value="UniProtKB-ARBA"/>
</dbReference>
<name>A0A2X2JWW6_SPHMU</name>
<comment type="similarity">
    <text evidence="1 8">Belongs to the ferritin family. Prokaryotic subfamily.</text>
</comment>
<feature type="binding site" evidence="7">
    <location>
        <position position="60"/>
    </location>
    <ligand>
        <name>Fe cation</name>
        <dbReference type="ChEBI" id="CHEBI:24875"/>
        <label>1</label>
    </ligand>
</feature>
<evidence type="ECO:0000256" key="7">
    <source>
        <dbReference type="PIRSR" id="PIRSR601519-1"/>
    </source>
</evidence>
<reference evidence="10 11" key="1">
    <citation type="submission" date="2018-06" db="EMBL/GenBank/DDBJ databases">
        <authorList>
            <consortium name="Pathogen Informatics"/>
            <person name="Doyle S."/>
        </authorList>
    </citation>
    <scope>NUCLEOTIDE SEQUENCE [LARGE SCALE GENOMIC DNA]</scope>
    <source>
        <strain evidence="10 11">NCTC11343</strain>
    </source>
</reference>
<gene>
    <name evidence="10" type="primary">ftnA_2</name>
    <name evidence="10" type="ORF">NCTC11343_04291</name>
</gene>
<dbReference type="InterPro" id="IPR008331">
    <property type="entry name" value="Ferritin_DPS_dom"/>
</dbReference>
<feature type="binding site" evidence="7">
    <location>
        <position position="24"/>
    </location>
    <ligand>
        <name>Fe cation</name>
        <dbReference type="ChEBI" id="CHEBI:24875"/>
        <label>1</label>
    </ligand>
</feature>
<comment type="function">
    <text evidence="6">May alleviate iron toxicity in the presence of oxygen.</text>
</comment>
<dbReference type="PANTHER" id="PTHR11431:SF127">
    <property type="entry name" value="BACTERIAL NON-HEME FERRITIN"/>
    <property type="match status" value="1"/>
</dbReference>
<keyword evidence="2 8" id="KW-0409">Iron storage</keyword>
<feature type="binding site" evidence="7">
    <location>
        <position position="134"/>
    </location>
    <ligand>
        <name>Fe cation</name>
        <dbReference type="ChEBI" id="CHEBI:24875"/>
        <label>1</label>
    </ligand>
</feature>
<feature type="binding site" evidence="7">
    <location>
        <position position="57"/>
    </location>
    <ligand>
        <name>Fe cation</name>
        <dbReference type="ChEBI" id="CHEBI:24875"/>
        <label>1</label>
    </ligand>
</feature>
<evidence type="ECO:0000256" key="4">
    <source>
        <dbReference type="ARBA" id="ARBA00023002"/>
    </source>
</evidence>
<keyword evidence="3 7" id="KW-0479">Metal-binding</keyword>
<evidence type="ECO:0000256" key="8">
    <source>
        <dbReference type="RuleBase" id="RU361145"/>
    </source>
</evidence>
<evidence type="ECO:0000313" key="10">
    <source>
        <dbReference type="EMBL" id="SPZ92235.1"/>
    </source>
</evidence>
<evidence type="ECO:0000256" key="6">
    <source>
        <dbReference type="ARBA" id="ARBA00054546"/>
    </source>
</evidence>
<dbReference type="GO" id="GO:0008198">
    <property type="term" value="F:ferrous iron binding"/>
    <property type="evidence" value="ECO:0007669"/>
    <property type="project" value="TreeGrafter"/>
</dbReference>
<keyword evidence="4 10" id="KW-0560">Oxidoreductase</keyword>
<evidence type="ECO:0000256" key="3">
    <source>
        <dbReference type="ARBA" id="ARBA00022723"/>
    </source>
</evidence>
<evidence type="ECO:0000256" key="1">
    <source>
        <dbReference type="ARBA" id="ARBA00006950"/>
    </source>
</evidence>
<dbReference type="InterPro" id="IPR012347">
    <property type="entry name" value="Ferritin-like"/>
</dbReference>